<protein>
    <submittedName>
        <fullName evidence="3">Mu transposase C-terminal domain-containing protein</fullName>
    </submittedName>
</protein>
<dbReference type="Pfam" id="PF00665">
    <property type="entry name" value="rve"/>
    <property type="match status" value="1"/>
</dbReference>
<dbReference type="RefSeq" id="WP_379876408.1">
    <property type="nucleotide sequence ID" value="NZ_JBHUIP010000011.1"/>
</dbReference>
<evidence type="ECO:0000313" key="3">
    <source>
        <dbReference type="EMBL" id="MFD2263405.1"/>
    </source>
</evidence>
<dbReference type="InterPro" id="IPR036397">
    <property type="entry name" value="RNaseH_sf"/>
</dbReference>
<accession>A0ABW5DRJ8</accession>
<evidence type="ECO:0000313" key="4">
    <source>
        <dbReference type="Proteomes" id="UP001597295"/>
    </source>
</evidence>
<dbReference type="PANTHER" id="PTHR35004:SF6">
    <property type="entry name" value="TRANSPOSASE"/>
    <property type="match status" value="1"/>
</dbReference>
<name>A0ABW5DRJ8_9PROT</name>
<dbReference type="InterPro" id="IPR012337">
    <property type="entry name" value="RNaseH-like_sf"/>
</dbReference>
<keyword evidence="4" id="KW-1185">Reference proteome</keyword>
<gene>
    <name evidence="3" type="ORF">ACFSM5_10940</name>
</gene>
<feature type="domain" description="Integrase catalytic" evidence="2">
    <location>
        <begin position="257"/>
        <end position="460"/>
    </location>
</feature>
<dbReference type="Proteomes" id="UP001597295">
    <property type="component" value="Unassembled WGS sequence"/>
</dbReference>
<proteinExistence type="predicted"/>
<evidence type="ECO:0000256" key="1">
    <source>
        <dbReference type="SAM" id="MobiDB-lite"/>
    </source>
</evidence>
<dbReference type="InterPro" id="IPR001584">
    <property type="entry name" value="Integrase_cat-core"/>
</dbReference>
<sequence length="667" mass="76501">MTKINLNTHELVLIKGRTYRVHMRTPDEKWYFVSDKDGAAEFLSDDEIVKLIGKRLFVRIKADENQPEARIEQMRKSFDSFDEKLQSEARRRLMYIRAYENMGGRLPISKKLKPFLLQIANDNGDLKGPPSWRTFYDWYRVWRLNGARDIRSLLPMIKQRGSRSSILHPEVQRMIEEAIASTYMTLEQGSMAETHQAVVDAVNQWNDGLPEDERLKPPSETTVRRMIKLISDYERDKARLGELAANQNYKYVHGAPYAERPLEAVEIDHTRANVIVLDDETHLPIGRPWLTTAIDRATRMIVGIHVGFEGPSAEAMMACLYNMIRPKDFAPGLIGAEWPCYGLPERIVMDNGKEFHSEQLQDSAAELGLILDYAPVNSPEYKGKIERWHRTVSEKFFNRLPGTTRSGIEDKGDLDPVKNAAILFSDMYRLLISWIVKEYAQTPHRGLLGMRPIKVWQQKVNEYGVEPPPSDADLAVLMMIPEIRTISKKGIEFEGLFYNSRYLNELMRLGHDRVRIRVNRYDLGEIYVLDPQTDRYEPVLAVRHDYANGRTLKSHRAGRALMREMAKNDYSIDELARVMQERRAATGQVASKGLKLRAQAEKEARNSKLSKKSNFKADLDREVLPDATEPTTLSPDVVLNPKRPVAPLSDRAGKHGMGTLRTANTRK</sequence>
<dbReference type="InterPro" id="IPR015378">
    <property type="entry name" value="Transposase-like_Mu_C"/>
</dbReference>
<dbReference type="SUPFAM" id="SSF53098">
    <property type="entry name" value="Ribonuclease H-like"/>
    <property type="match status" value="1"/>
</dbReference>
<evidence type="ECO:0000259" key="2">
    <source>
        <dbReference type="PROSITE" id="PS50994"/>
    </source>
</evidence>
<reference evidence="4" key="1">
    <citation type="journal article" date="2019" name="Int. J. Syst. Evol. Microbiol.">
        <title>The Global Catalogue of Microorganisms (GCM) 10K type strain sequencing project: providing services to taxonomists for standard genome sequencing and annotation.</title>
        <authorList>
            <consortium name="The Broad Institute Genomics Platform"/>
            <consortium name="The Broad Institute Genome Sequencing Center for Infectious Disease"/>
            <person name="Wu L."/>
            <person name="Ma J."/>
        </authorList>
    </citation>
    <scope>NUCLEOTIDE SEQUENCE [LARGE SCALE GENOMIC DNA]</scope>
    <source>
        <strain evidence="4">CGMCC 1.19062</strain>
    </source>
</reference>
<dbReference type="Gene3D" id="3.30.420.10">
    <property type="entry name" value="Ribonuclease H-like superfamily/Ribonuclease H"/>
    <property type="match status" value="1"/>
</dbReference>
<dbReference type="PANTHER" id="PTHR35004">
    <property type="entry name" value="TRANSPOSASE RV3428C-RELATED"/>
    <property type="match status" value="1"/>
</dbReference>
<organism evidence="3 4">
    <name type="scientific">Lacibacterium aquatile</name>
    <dbReference type="NCBI Taxonomy" id="1168082"/>
    <lineage>
        <taxon>Bacteria</taxon>
        <taxon>Pseudomonadati</taxon>
        <taxon>Pseudomonadota</taxon>
        <taxon>Alphaproteobacteria</taxon>
        <taxon>Rhodospirillales</taxon>
        <taxon>Rhodospirillaceae</taxon>
    </lineage>
</organism>
<dbReference type="PROSITE" id="PS50994">
    <property type="entry name" value="INTEGRASE"/>
    <property type="match status" value="1"/>
</dbReference>
<feature type="region of interest" description="Disordered" evidence="1">
    <location>
        <begin position="620"/>
        <end position="667"/>
    </location>
</feature>
<dbReference type="Pfam" id="PF09299">
    <property type="entry name" value="Mu-transpos_C"/>
    <property type="match status" value="1"/>
</dbReference>
<comment type="caution">
    <text evidence="3">The sequence shown here is derived from an EMBL/GenBank/DDBJ whole genome shotgun (WGS) entry which is preliminary data.</text>
</comment>
<dbReference type="EMBL" id="JBHUIP010000011">
    <property type="protein sequence ID" value="MFD2263405.1"/>
    <property type="molecule type" value="Genomic_DNA"/>
</dbReference>